<evidence type="ECO:0000313" key="1">
    <source>
        <dbReference type="EMBL" id="KDO35391.1"/>
    </source>
</evidence>
<dbReference type="AlphaFoldDB" id="A0A067D9Q4"/>
<dbReference type="RefSeq" id="XP_012193734.1">
    <property type="nucleotide sequence ID" value="XM_012338344.1"/>
</dbReference>
<gene>
    <name evidence="1" type="ORF">SPRG_00241</name>
</gene>
<evidence type="ECO:0008006" key="3">
    <source>
        <dbReference type="Google" id="ProtNLM"/>
    </source>
</evidence>
<accession>A0A067D9Q4</accession>
<dbReference type="KEGG" id="spar:SPRG_00241"/>
<protein>
    <recommendedName>
        <fullName evidence="3">LRRNT domain-containing protein</fullName>
    </recommendedName>
</protein>
<sequence length="167" mass="17381">MACAVVGPPVVVAVPTFTTECDSADCSLATAGNFTPGAMASCIWLPDGRVLRGANLTTIDPAAPARFQSGAFKNVLAGGVHVDYVRDLPNSVQAIILADLGLTGVNGSLRTDRTGFALAATSLSLANNALRRFKVTIPDALLSLDLSNNALGHVNITQHYHPKLQTL</sequence>
<name>A0A067D9Q4_SAPPC</name>
<dbReference type="InterPro" id="IPR032675">
    <property type="entry name" value="LRR_dom_sf"/>
</dbReference>
<reference evidence="1 2" key="1">
    <citation type="journal article" date="2013" name="PLoS Genet.">
        <title>Distinctive expansion of potential virulence genes in the genome of the oomycete fish pathogen Saprolegnia parasitica.</title>
        <authorList>
            <person name="Jiang R.H."/>
            <person name="de Bruijn I."/>
            <person name="Haas B.J."/>
            <person name="Belmonte R."/>
            <person name="Lobach L."/>
            <person name="Christie J."/>
            <person name="van den Ackerveken G."/>
            <person name="Bottin A."/>
            <person name="Bulone V."/>
            <person name="Diaz-Moreno S.M."/>
            <person name="Dumas B."/>
            <person name="Fan L."/>
            <person name="Gaulin E."/>
            <person name="Govers F."/>
            <person name="Grenville-Briggs L.J."/>
            <person name="Horner N.R."/>
            <person name="Levin J.Z."/>
            <person name="Mammella M."/>
            <person name="Meijer H.J."/>
            <person name="Morris P."/>
            <person name="Nusbaum C."/>
            <person name="Oome S."/>
            <person name="Phillips A.J."/>
            <person name="van Rooyen D."/>
            <person name="Rzeszutek E."/>
            <person name="Saraiva M."/>
            <person name="Secombes C.J."/>
            <person name="Seidl M.F."/>
            <person name="Snel B."/>
            <person name="Stassen J.H."/>
            <person name="Sykes S."/>
            <person name="Tripathy S."/>
            <person name="van den Berg H."/>
            <person name="Vega-Arreguin J.C."/>
            <person name="Wawra S."/>
            <person name="Young S.K."/>
            <person name="Zeng Q."/>
            <person name="Dieguez-Uribeondo J."/>
            <person name="Russ C."/>
            <person name="Tyler B.M."/>
            <person name="van West P."/>
        </authorList>
    </citation>
    <scope>NUCLEOTIDE SEQUENCE [LARGE SCALE GENOMIC DNA]</scope>
    <source>
        <strain evidence="1 2">CBS 223.65</strain>
    </source>
</reference>
<dbReference type="GeneID" id="24122889"/>
<organism evidence="1 2">
    <name type="scientific">Saprolegnia parasitica (strain CBS 223.65)</name>
    <dbReference type="NCBI Taxonomy" id="695850"/>
    <lineage>
        <taxon>Eukaryota</taxon>
        <taxon>Sar</taxon>
        <taxon>Stramenopiles</taxon>
        <taxon>Oomycota</taxon>
        <taxon>Saprolegniomycetes</taxon>
        <taxon>Saprolegniales</taxon>
        <taxon>Saprolegniaceae</taxon>
        <taxon>Saprolegnia</taxon>
    </lineage>
</organism>
<keyword evidence="2" id="KW-1185">Reference proteome</keyword>
<dbReference type="Proteomes" id="UP000030745">
    <property type="component" value="Unassembled WGS sequence"/>
</dbReference>
<dbReference type="OrthoDB" id="10615931at2759"/>
<dbReference type="EMBL" id="KK583189">
    <property type="protein sequence ID" value="KDO35391.1"/>
    <property type="molecule type" value="Genomic_DNA"/>
</dbReference>
<evidence type="ECO:0000313" key="2">
    <source>
        <dbReference type="Proteomes" id="UP000030745"/>
    </source>
</evidence>
<proteinExistence type="predicted"/>
<dbReference type="VEuPathDB" id="FungiDB:SPRG_00241"/>
<dbReference type="Gene3D" id="3.80.10.10">
    <property type="entry name" value="Ribonuclease Inhibitor"/>
    <property type="match status" value="1"/>
</dbReference>